<name>A0ABS2GDZ3_9FIRM</name>
<evidence type="ECO:0000313" key="3">
    <source>
        <dbReference type="Proteomes" id="UP000707138"/>
    </source>
</evidence>
<sequence length="192" mass="22733">MKANIIFTVHFVTSLINQFVIYVRDMMANIIFIVVVVAIAFGMSFVPQGSYYYISLKDMIPIFIGFWLSYIYSISKSKRKMRFNFVEQNILSIIKIIENMNHVINTKEAYHRIMVQYRNIKNTLTILKSHAKYFNFKSQINYCENNLNDYWKTVSENPFDYEGIRLKSVELDAKLQLISTKLKEVLSDLYKK</sequence>
<feature type="transmembrane region" description="Helical" evidence="1">
    <location>
        <begin position="30"/>
        <end position="46"/>
    </location>
</feature>
<protein>
    <recommendedName>
        <fullName evidence="4">SMODS and SLOG-associating 2TM effector domain-containing protein</fullName>
    </recommendedName>
</protein>
<accession>A0ABS2GDZ3</accession>
<keyword evidence="1" id="KW-0472">Membrane</keyword>
<evidence type="ECO:0000313" key="2">
    <source>
        <dbReference type="EMBL" id="MBM6911940.1"/>
    </source>
</evidence>
<dbReference type="RefSeq" id="WP_205087254.1">
    <property type="nucleotide sequence ID" value="NZ_JACJLA010000001.1"/>
</dbReference>
<dbReference type="Proteomes" id="UP000707138">
    <property type="component" value="Unassembled WGS sequence"/>
</dbReference>
<feature type="transmembrane region" description="Helical" evidence="1">
    <location>
        <begin position="52"/>
        <end position="72"/>
    </location>
</feature>
<reference evidence="2 3" key="1">
    <citation type="journal article" date="2021" name="Sci. Rep.">
        <title>The distribution of antibiotic resistance genes in chicken gut microbiota commensals.</title>
        <authorList>
            <person name="Juricova H."/>
            <person name="Matiasovicova J."/>
            <person name="Kubasova T."/>
            <person name="Cejkova D."/>
            <person name="Rychlik I."/>
        </authorList>
    </citation>
    <scope>NUCLEOTIDE SEQUENCE [LARGE SCALE GENOMIC DNA]</scope>
    <source>
        <strain evidence="2 3">An537</strain>
    </source>
</reference>
<keyword evidence="1" id="KW-1133">Transmembrane helix</keyword>
<keyword evidence="3" id="KW-1185">Reference proteome</keyword>
<gene>
    <name evidence="2" type="ORF">H6A01_01180</name>
</gene>
<evidence type="ECO:0008006" key="4">
    <source>
        <dbReference type="Google" id="ProtNLM"/>
    </source>
</evidence>
<keyword evidence="1" id="KW-0812">Transmembrane</keyword>
<proteinExistence type="predicted"/>
<comment type="caution">
    <text evidence="2">The sequence shown here is derived from an EMBL/GenBank/DDBJ whole genome shotgun (WGS) entry which is preliminary data.</text>
</comment>
<evidence type="ECO:0000256" key="1">
    <source>
        <dbReference type="SAM" id="Phobius"/>
    </source>
</evidence>
<organism evidence="2 3">
    <name type="scientific">Veillonella magna</name>
    <dbReference type="NCBI Taxonomy" id="464322"/>
    <lineage>
        <taxon>Bacteria</taxon>
        <taxon>Bacillati</taxon>
        <taxon>Bacillota</taxon>
        <taxon>Negativicutes</taxon>
        <taxon>Veillonellales</taxon>
        <taxon>Veillonellaceae</taxon>
        <taxon>Veillonella</taxon>
    </lineage>
</organism>
<dbReference type="EMBL" id="JACJLA010000001">
    <property type="protein sequence ID" value="MBM6911940.1"/>
    <property type="molecule type" value="Genomic_DNA"/>
</dbReference>